<dbReference type="PROSITE" id="PS51384">
    <property type="entry name" value="FAD_FR"/>
    <property type="match status" value="1"/>
</dbReference>
<dbReference type="PANTHER" id="PTHR43513">
    <property type="entry name" value="DIHYDROOROTATE DEHYDROGENASE B (NAD(+)), ELECTRON TRANSFER SUBUNIT"/>
    <property type="match status" value="1"/>
</dbReference>
<comment type="similarity">
    <text evidence="1">Belongs to the PyrK family.</text>
</comment>
<dbReference type="InterPro" id="IPR039261">
    <property type="entry name" value="FNR_nucleotide-bd"/>
</dbReference>
<feature type="binding site" evidence="12">
    <location>
        <position position="250"/>
    </location>
    <ligand>
        <name>[2Fe-2S] cluster</name>
        <dbReference type="ChEBI" id="CHEBI:190135"/>
    </ligand>
</feature>
<dbReference type="GO" id="GO:0006221">
    <property type="term" value="P:pyrimidine nucleotide biosynthetic process"/>
    <property type="evidence" value="ECO:0007669"/>
    <property type="project" value="InterPro"/>
</dbReference>
<name>A0A2U1T298_9MICO</name>
<dbReference type="Proteomes" id="UP000244978">
    <property type="component" value="Unassembled WGS sequence"/>
</dbReference>
<dbReference type="PANTHER" id="PTHR43513:SF3">
    <property type="entry name" value="DIHYDROOROTATE DEHYDROGENASE B (NAD(+)), ELECTRON TRANSFER SUBUNIT-RELATED"/>
    <property type="match status" value="1"/>
</dbReference>
<dbReference type="InterPro" id="IPR050353">
    <property type="entry name" value="PyrK_electron_transfer"/>
</dbReference>
<dbReference type="GO" id="GO:0016491">
    <property type="term" value="F:oxidoreductase activity"/>
    <property type="evidence" value="ECO:0007669"/>
    <property type="project" value="InterPro"/>
</dbReference>
<dbReference type="SUPFAM" id="SSF52343">
    <property type="entry name" value="Ferredoxin reductase-like, C-terminal NADP-linked domain"/>
    <property type="match status" value="1"/>
</dbReference>
<dbReference type="InterPro" id="IPR037117">
    <property type="entry name" value="Dihydroorotate_DH_ele_sf"/>
</dbReference>
<dbReference type="InterPro" id="IPR012165">
    <property type="entry name" value="Cyt_c3_hydrogenase_gsu"/>
</dbReference>
<feature type="binding site" evidence="11">
    <location>
        <begin position="103"/>
        <end position="104"/>
    </location>
    <ligand>
        <name>FAD</name>
        <dbReference type="ChEBI" id="CHEBI:57692"/>
    </ligand>
</feature>
<reference evidence="16" key="1">
    <citation type="submission" date="2018-04" db="EMBL/GenBank/DDBJ databases">
        <authorList>
            <person name="Liu S."/>
            <person name="Wang Z."/>
            <person name="Li J."/>
        </authorList>
    </citation>
    <scope>NUCLEOTIDE SEQUENCE [LARGE SCALE GENOMIC DNA]</scope>
    <source>
        <strain evidence="16">S1194</strain>
    </source>
</reference>
<dbReference type="AlphaFoldDB" id="A0A2U1T298"/>
<keyword evidence="9 12" id="KW-0411">Iron-sulfur</keyword>
<evidence type="ECO:0000256" key="3">
    <source>
        <dbReference type="ARBA" id="ARBA00022630"/>
    </source>
</evidence>
<dbReference type="GO" id="GO:0046872">
    <property type="term" value="F:metal ion binding"/>
    <property type="evidence" value="ECO:0007669"/>
    <property type="project" value="UniProtKB-KW"/>
</dbReference>
<feature type="binding site" evidence="12">
    <location>
        <position position="274"/>
    </location>
    <ligand>
        <name>[2Fe-2S] cluster</name>
        <dbReference type="ChEBI" id="CHEBI:190135"/>
    </ligand>
</feature>
<evidence type="ECO:0000256" key="8">
    <source>
        <dbReference type="ARBA" id="ARBA00023004"/>
    </source>
</evidence>
<comment type="caution">
    <text evidence="15">The sequence shown here is derived from an EMBL/GenBank/DDBJ whole genome shotgun (WGS) entry which is preliminary data.</text>
</comment>
<dbReference type="PIRSF" id="PIRSF006816">
    <property type="entry name" value="Cyc3_hyd_g"/>
    <property type="match status" value="1"/>
</dbReference>
<dbReference type="GO" id="GO:0050660">
    <property type="term" value="F:flavin adenine dinucleotide binding"/>
    <property type="evidence" value="ECO:0007669"/>
    <property type="project" value="InterPro"/>
</dbReference>
<feature type="region of interest" description="Disordered" evidence="13">
    <location>
        <begin position="1"/>
        <end position="23"/>
    </location>
</feature>
<feature type="binding site" evidence="12">
    <location>
        <position position="255"/>
    </location>
    <ligand>
        <name>[2Fe-2S] cluster</name>
        <dbReference type="ChEBI" id="CHEBI:190135"/>
    </ligand>
</feature>
<evidence type="ECO:0000256" key="10">
    <source>
        <dbReference type="ARBA" id="ARBA00034078"/>
    </source>
</evidence>
<evidence type="ECO:0000256" key="4">
    <source>
        <dbReference type="ARBA" id="ARBA00022714"/>
    </source>
</evidence>
<dbReference type="CDD" id="cd06218">
    <property type="entry name" value="DHOD_e_trans"/>
    <property type="match status" value="1"/>
</dbReference>
<evidence type="ECO:0000256" key="7">
    <source>
        <dbReference type="ARBA" id="ARBA00022982"/>
    </source>
</evidence>
<comment type="cofactor">
    <cofactor evidence="12">
        <name>[2Fe-2S] cluster</name>
        <dbReference type="ChEBI" id="CHEBI:190135"/>
    </cofactor>
    <text evidence="12">Binds 1 [2Fe-2S] cluster per subunit.</text>
</comment>
<evidence type="ECO:0000256" key="6">
    <source>
        <dbReference type="ARBA" id="ARBA00022827"/>
    </source>
</evidence>
<keyword evidence="16" id="KW-1185">Reference proteome</keyword>
<dbReference type="GO" id="GO:0051537">
    <property type="term" value="F:2 iron, 2 sulfur cluster binding"/>
    <property type="evidence" value="ECO:0007669"/>
    <property type="project" value="UniProtKB-KW"/>
</dbReference>
<keyword evidence="2" id="KW-0813">Transport</keyword>
<dbReference type="InterPro" id="IPR017927">
    <property type="entry name" value="FAD-bd_FR_type"/>
</dbReference>
<proteinExistence type="inferred from homology"/>
<protein>
    <submittedName>
        <fullName evidence="15">Dihydroorotate oxidase electron transfer subunit</fullName>
    </submittedName>
</protein>
<keyword evidence="6 11" id="KW-0274">FAD</keyword>
<comment type="cofactor">
    <cofactor evidence="11">
        <name>FAD</name>
        <dbReference type="ChEBI" id="CHEBI:57692"/>
    </cofactor>
    <text evidence="11">Binds 1 FAD per subunit.</text>
</comment>
<keyword evidence="7" id="KW-0249">Electron transport</keyword>
<keyword evidence="4 12" id="KW-0001">2Fe-2S</keyword>
<dbReference type="SUPFAM" id="SSF63380">
    <property type="entry name" value="Riboflavin synthase domain-like"/>
    <property type="match status" value="1"/>
</dbReference>
<keyword evidence="5 12" id="KW-0479">Metal-binding</keyword>
<dbReference type="Gene3D" id="2.10.240.10">
    <property type="entry name" value="Dihydroorotate dehydrogenase, electron transfer subunit"/>
    <property type="match status" value="1"/>
</dbReference>
<evidence type="ECO:0000256" key="5">
    <source>
        <dbReference type="ARBA" id="ARBA00022723"/>
    </source>
</evidence>
<evidence type="ECO:0000259" key="14">
    <source>
        <dbReference type="PROSITE" id="PS51384"/>
    </source>
</evidence>
<organism evidence="15 16">
    <name type="scientific">Homoserinimonas hongtaonis</name>
    <dbReference type="NCBI Taxonomy" id="2079791"/>
    <lineage>
        <taxon>Bacteria</taxon>
        <taxon>Bacillati</taxon>
        <taxon>Actinomycetota</taxon>
        <taxon>Actinomycetes</taxon>
        <taxon>Micrococcales</taxon>
        <taxon>Microbacteriaceae</taxon>
        <taxon>Homoserinimonas</taxon>
    </lineage>
</organism>
<evidence type="ECO:0000256" key="13">
    <source>
        <dbReference type="SAM" id="MobiDB-lite"/>
    </source>
</evidence>
<comment type="cofactor">
    <cofactor evidence="10">
        <name>[2Fe-2S] cluster</name>
        <dbReference type="ChEBI" id="CHEBI:190135"/>
    </cofactor>
</comment>
<dbReference type="InterPro" id="IPR019480">
    <property type="entry name" value="Dihydroorotate_DH_Fe-S-bd"/>
</dbReference>
<feature type="binding site" evidence="12">
    <location>
        <position position="258"/>
    </location>
    <ligand>
        <name>[2Fe-2S] cluster</name>
        <dbReference type="ChEBI" id="CHEBI:190135"/>
    </ligand>
</feature>
<evidence type="ECO:0000256" key="1">
    <source>
        <dbReference type="ARBA" id="ARBA00006422"/>
    </source>
</evidence>
<evidence type="ECO:0000313" key="16">
    <source>
        <dbReference type="Proteomes" id="UP000244978"/>
    </source>
</evidence>
<dbReference type="InterPro" id="IPR017938">
    <property type="entry name" value="Riboflavin_synthase-like_b-brl"/>
</dbReference>
<evidence type="ECO:0000256" key="12">
    <source>
        <dbReference type="PIRSR" id="PIRSR006816-2"/>
    </source>
</evidence>
<evidence type="ECO:0000256" key="11">
    <source>
        <dbReference type="PIRSR" id="PIRSR006816-1"/>
    </source>
</evidence>
<dbReference type="RefSeq" id="WP_108997796.1">
    <property type="nucleotide sequence ID" value="NZ_QEEX01000001.1"/>
</dbReference>
<keyword evidence="8 12" id="KW-0408">Iron</keyword>
<gene>
    <name evidence="15" type="ORF">DF220_09170</name>
</gene>
<dbReference type="EMBL" id="QEEX01000001">
    <property type="protein sequence ID" value="PWB97978.1"/>
    <property type="molecule type" value="Genomic_DNA"/>
</dbReference>
<accession>A0A2U1T298</accession>
<dbReference type="Gene3D" id="2.40.30.10">
    <property type="entry name" value="Translation factors"/>
    <property type="match status" value="1"/>
</dbReference>
<keyword evidence="3 11" id="KW-0285">Flavoprotein</keyword>
<dbReference type="Gene3D" id="3.40.50.80">
    <property type="entry name" value="Nucleotide-binding domain of ferredoxin-NADP reductase (FNR) module"/>
    <property type="match status" value="1"/>
</dbReference>
<feature type="domain" description="FAD-binding FR-type" evidence="14">
    <location>
        <begin position="26"/>
        <end position="128"/>
    </location>
</feature>
<dbReference type="Pfam" id="PF10418">
    <property type="entry name" value="DHODB_Fe-S_bind"/>
    <property type="match status" value="1"/>
</dbReference>
<evidence type="ECO:0000313" key="15">
    <source>
        <dbReference type="EMBL" id="PWB97978.1"/>
    </source>
</evidence>
<evidence type="ECO:0000256" key="9">
    <source>
        <dbReference type="ARBA" id="ARBA00023014"/>
    </source>
</evidence>
<evidence type="ECO:0000256" key="2">
    <source>
        <dbReference type="ARBA" id="ARBA00022448"/>
    </source>
</evidence>
<sequence>MSATGTAGLEGLIVSRPAEREPRPEPTWETVVVVAHELIGGRYHRLVLHSPEIAAKANAGQFVMVSVPESTGARILLPRPMAIHRRRVDEGFIELIYNVVGRGTAALSHVGAGDRMLVTGPLGRGFELETGVRSALLLGRGIGVCAVMGVAEDAAKSGVKVTAVLSANARAAIIGVGDCHELGAQSIAVCEEDGTSSPTALAARLRQQLAETPPDVIMVCGSNRLTLLAAELAGEWGAEVQVSLEAHMACGLGYCHGCAAPVESAETEEGPLVCVDGPVFDVLVDSNRTVEAA</sequence>